<reference evidence="2 3" key="1">
    <citation type="journal article" date="2015" name="Nature">
        <title>rRNA introns, odd ribosomes, and small enigmatic genomes across a large radiation of phyla.</title>
        <authorList>
            <person name="Brown C.T."/>
            <person name="Hug L.A."/>
            <person name="Thomas B.C."/>
            <person name="Sharon I."/>
            <person name="Castelle C.J."/>
            <person name="Singh A."/>
            <person name="Wilkins M.J."/>
            <person name="Williams K.H."/>
            <person name="Banfield J.F."/>
        </authorList>
    </citation>
    <scope>NUCLEOTIDE SEQUENCE [LARGE SCALE GENOMIC DNA]</scope>
</reference>
<dbReference type="STRING" id="1618550.UT39_C0002G0094"/>
<organism evidence="2 3">
    <name type="scientific">Candidatus Woesebacteria bacterium GW2011_GWA1_39_21</name>
    <dbReference type="NCBI Taxonomy" id="1618550"/>
    <lineage>
        <taxon>Bacteria</taxon>
        <taxon>Candidatus Woeseibacteriota</taxon>
    </lineage>
</organism>
<evidence type="ECO:0000313" key="3">
    <source>
        <dbReference type="Proteomes" id="UP000034246"/>
    </source>
</evidence>
<evidence type="ECO:0000313" key="2">
    <source>
        <dbReference type="EMBL" id="KKR11913.1"/>
    </source>
</evidence>
<name>A0A0G0N8X7_9BACT</name>
<dbReference type="Proteomes" id="UP000034246">
    <property type="component" value="Unassembled WGS sequence"/>
</dbReference>
<dbReference type="AlphaFoldDB" id="A0A0G0N8X7"/>
<dbReference type="InterPro" id="IPR057241">
    <property type="entry name" value="Parb-CE"/>
</dbReference>
<comment type="caution">
    <text evidence="2">The sequence shown here is derived from an EMBL/GenBank/DDBJ whole genome shotgun (WGS) entry which is preliminary data.</text>
</comment>
<gene>
    <name evidence="2" type="ORF">UT39_C0002G0094</name>
</gene>
<proteinExistence type="predicted"/>
<protein>
    <recommendedName>
        <fullName evidence="1">ParB-like catalytic effector domain-containing protein</fullName>
    </recommendedName>
</protein>
<sequence>MYNSLSKEHPISSDLSIVATHGFSELERRLRGVTLKDNPNIHPYLRSKISLKEVAIAELHPCALYVLEENLARVSLLREEFLKRGIDIFHLTTEKSIINYDFQGRLGCSLAPPIVEVSEDDNYLKIITDGLHRVSKARDSGEKTFSIVQIENVAVPLPALPVSWNEVDVCKEVPPSDQKRRYRFNTPEEIKLWQDKNIGRLLTGLPVRFEGDLSSQLWKTRDQTRGEDKYAPWDFPG</sequence>
<feature type="domain" description="ParB-like catalytic effector" evidence="1">
    <location>
        <begin position="25"/>
        <end position="139"/>
    </location>
</feature>
<dbReference type="Pfam" id="PF24392">
    <property type="entry name" value="Parb-CE"/>
    <property type="match status" value="1"/>
</dbReference>
<accession>A0A0G0N8X7</accession>
<evidence type="ECO:0000259" key="1">
    <source>
        <dbReference type="Pfam" id="PF24392"/>
    </source>
</evidence>
<dbReference type="EMBL" id="LBWP01000002">
    <property type="protein sequence ID" value="KKR11913.1"/>
    <property type="molecule type" value="Genomic_DNA"/>
</dbReference>